<proteinExistence type="predicted"/>
<keyword evidence="1" id="KW-1133">Transmembrane helix</keyword>
<keyword evidence="1" id="KW-0472">Membrane</keyword>
<reference evidence="2" key="1">
    <citation type="submission" date="2023-06" db="EMBL/GenBank/DDBJ databases">
        <authorList>
            <person name="Kurt Z."/>
        </authorList>
    </citation>
    <scope>NUCLEOTIDE SEQUENCE</scope>
</reference>
<feature type="transmembrane region" description="Helical" evidence="1">
    <location>
        <begin position="127"/>
        <end position="147"/>
    </location>
</feature>
<reference evidence="3 4" key="2">
    <citation type="submission" date="2024-07" db="EMBL/GenBank/DDBJ databases">
        <authorList>
            <person name="Akdeniz Z."/>
        </authorList>
    </citation>
    <scope>NUCLEOTIDE SEQUENCE [LARGE SCALE GENOMIC DNA]</scope>
</reference>
<evidence type="ECO:0000256" key="1">
    <source>
        <dbReference type="SAM" id="Phobius"/>
    </source>
</evidence>
<feature type="transmembrane region" description="Helical" evidence="1">
    <location>
        <begin position="34"/>
        <end position="54"/>
    </location>
</feature>
<evidence type="ECO:0000313" key="4">
    <source>
        <dbReference type="Proteomes" id="UP001642409"/>
    </source>
</evidence>
<dbReference type="EMBL" id="CATOUU010000681">
    <property type="protein sequence ID" value="CAI9940752.1"/>
    <property type="molecule type" value="Genomic_DNA"/>
</dbReference>
<evidence type="ECO:0000313" key="3">
    <source>
        <dbReference type="EMBL" id="CAL6016976.1"/>
    </source>
</evidence>
<organism evidence="2">
    <name type="scientific">Hexamita inflata</name>
    <dbReference type="NCBI Taxonomy" id="28002"/>
    <lineage>
        <taxon>Eukaryota</taxon>
        <taxon>Metamonada</taxon>
        <taxon>Diplomonadida</taxon>
        <taxon>Hexamitidae</taxon>
        <taxon>Hexamitinae</taxon>
        <taxon>Hexamita</taxon>
    </lineage>
</organism>
<name>A0AA86U7K8_9EUKA</name>
<dbReference type="AlphaFoldDB" id="A0AA86U7K8"/>
<accession>A0AA86U7K8</accession>
<gene>
    <name evidence="3" type="ORF">HINF_LOCUS25768</name>
    <name evidence="2" type="ORF">HINF_LOCUS28397</name>
</gene>
<sequence>MINLAFDLSRSLQLETKLMSLECYYFNCQLYTQIIFNISHSLLLSFIYTCIVYVSSACLHGQHTSCQRSGLIPSSRWKYPSNSVASWPSSFRFDFTYFPTGQGGLLYTSSMFQTSYRWVSSVYVKNFFQITAYILLILFWISIFPTASQLAA</sequence>
<evidence type="ECO:0000313" key="2">
    <source>
        <dbReference type="EMBL" id="CAI9940752.1"/>
    </source>
</evidence>
<comment type="caution">
    <text evidence="2">The sequence shown here is derived from an EMBL/GenBank/DDBJ whole genome shotgun (WGS) entry which is preliminary data.</text>
</comment>
<keyword evidence="4" id="KW-1185">Reference proteome</keyword>
<protein>
    <submittedName>
        <fullName evidence="3">Hypothetical_protein</fullName>
    </submittedName>
</protein>
<keyword evidence="1" id="KW-0812">Transmembrane</keyword>
<dbReference type="EMBL" id="CAXDID020000077">
    <property type="protein sequence ID" value="CAL6016976.1"/>
    <property type="molecule type" value="Genomic_DNA"/>
</dbReference>
<dbReference type="Proteomes" id="UP001642409">
    <property type="component" value="Unassembled WGS sequence"/>
</dbReference>